<dbReference type="SUPFAM" id="SSF54427">
    <property type="entry name" value="NTF2-like"/>
    <property type="match status" value="1"/>
</dbReference>
<proteinExistence type="predicted"/>
<feature type="domain" description="DUF4440" evidence="2">
    <location>
        <begin position="45"/>
        <end position="150"/>
    </location>
</feature>
<name>A0A255Z7W4_9FLAO</name>
<dbReference type="AlphaFoldDB" id="A0A255Z7W4"/>
<dbReference type="Gene3D" id="3.10.450.50">
    <property type="match status" value="1"/>
</dbReference>
<comment type="caution">
    <text evidence="3">The sequence shown here is derived from an EMBL/GenBank/DDBJ whole genome shotgun (WGS) entry which is preliminary data.</text>
</comment>
<dbReference type="OrthoDB" id="8114763at2"/>
<organism evidence="3 4">
    <name type="scientific">Flavobacterium cyanobacteriorum</name>
    <dbReference type="NCBI Taxonomy" id="2022802"/>
    <lineage>
        <taxon>Bacteria</taxon>
        <taxon>Pseudomonadati</taxon>
        <taxon>Bacteroidota</taxon>
        <taxon>Flavobacteriia</taxon>
        <taxon>Flavobacteriales</taxon>
        <taxon>Flavobacteriaceae</taxon>
        <taxon>Flavobacterium</taxon>
    </lineage>
</organism>
<protein>
    <recommendedName>
        <fullName evidence="2">DUF4440 domain-containing protein</fullName>
    </recommendedName>
</protein>
<reference evidence="3 4" key="1">
    <citation type="submission" date="2017-07" db="EMBL/GenBank/DDBJ databases">
        <title>Flavobacterium cyanobacteriorum sp. nov., isolated from cyanobacterial aggregates in a eutrophic lake.</title>
        <authorList>
            <person name="Cai H."/>
        </authorList>
    </citation>
    <scope>NUCLEOTIDE SEQUENCE [LARGE SCALE GENOMIC DNA]</scope>
    <source>
        <strain evidence="3 4">TH021</strain>
    </source>
</reference>
<feature type="signal peptide" evidence="1">
    <location>
        <begin position="1"/>
        <end position="23"/>
    </location>
</feature>
<feature type="chain" id="PRO_5012942752" description="DUF4440 domain-containing protein" evidence="1">
    <location>
        <begin position="24"/>
        <end position="164"/>
    </location>
</feature>
<sequence length="164" mass="18375">MKRKLITATALALMLAVTNNLQAQKSSEQPKVEQTKKSSTEQAVLSTHKKLNENLVSGNLDELKKIYSSDYFLTNAIGQVWSREFFLNLLSSGSLKMIELTIADEKVTILDNIAIVTAQQNFKLTFGTNPMEGKERTTAIYHKKGSNWVLVTQQNTPIVEQQSK</sequence>
<dbReference type="Pfam" id="PF14534">
    <property type="entry name" value="DUF4440"/>
    <property type="match status" value="1"/>
</dbReference>
<dbReference type="InterPro" id="IPR032710">
    <property type="entry name" value="NTF2-like_dom_sf"/>
</dbReference>
<dbReference type="RefSeq" id="WP_094414897.1">
    <property type="nucleotide sequence ID" value="NZ_NOXV01000267.1"/>
</dbReference>
<dbReference type="InterPro" id="IPR027843">
    <property type="entry name" value="DUF4440"/>
</dbReference>
<accession>A0A255Z7W4</accession>
<evidence type="ECO:0000256" key="1">
    <source>
        <dbReference type="SAM" id="SignalP"/>
    </source>
</evidence>
<keyword evidence="4" id="KW-1185">Reference proteome</keyword>
<gene>
    <name evidence="3" type="ORF">CHU92_09335</name>
</gene>
<evidence type="ECO:0000313" key="4">
    <source>
        <dbReference type="Proteomes" id="UP000216605"/>
    </source>
</evidence>
<evidence type="ECO:0000259" key="2">
    <source>
        <dbReference type="Pfam" id="PF14534"/>
    </source>
</evidence>
<evidence type="ECO:0000313" key="3">
    <source>
        <dbReference type="EMBL" id="OYQ36720.1"/>
    </source>
</evidence>
<keyword evidence="1" id="KW-0732">Signal</keyword>
<dbReference type="EMBL" id="NOXV01000267">
    <property type="protein sequence ID" value="OYQ36720.1"/>
    <property type="molecule type" value="Genomic_DNA"/>
</dbReference>
<dbReference type="Proteomes" id="UP000216605">
    <property type="component" value="Unassembled WGS sequence"/>
</dbReference>